<evidence type="ECO:0000313" key="3">
    <source>
        <dbReference type="Proteomes" id="UP000199518"/>
    </source>
</evidence>
<gene>
    <name evidence="2" type="ORF">SAMN05421753_104302</name>
</gene>
<proteinExistence type="predicted"/>
<feature type="chain" id="PRO_5011464357" description="DUF3299 domain-containing protein" evidence="1">
    <location>
        <begin position="20"/>
        <end position="276"/>
    </location>
</feature>
<dbReference type="Proteomes" id="UP000199518">
    <property type="component" value="Unassembled WGS sequence"/>
</dbReference>
<dbReference type="STRING" id="1576369.SAMN05421753_104302"/>
<evidence type="ECO:0000256" key="1">
    <source>
        <dbReference type="SAM" id="SignalP"/>
    </source>
</evidence>
<organism evidence="2 3">
    <name type="scientific">Planctomicrobium piriforme</name>
    <dbReference type="NCBI Taxonomy" id="1576369"/>
    <lineage>
        <taxon>Bacteria</taxon>
        <taxon>Pseudomonadati</taxon>
        <taxon>Planctomycetota</taxon>
        <taxon>Planctomycetia</taxon>
        <taxon>Planctomycetales</taxon>
        <taxon>Planctomycetaceae</taxon>
        <taxon>Planctomicrobium</taxon>
    </lineage>
</organism>
<dbReference type="RefSeq" id="WP_092048734.1">
    <property type="nucleotide sequence ID" value="NZ_FOQD01000004.1"/>
</dbReference>
<dbReference type="EMBL" id="FOQD01000004">
    <property type="protein sequence ID" value="SFI00472.1"/>
    <property type="molecule type" value="Genomic_DNA"/>
</dbReference>
<sequence>MVRLRAFLNSPLAASLAAASICLSGCNSERLDGYHVVEEQPAAVETVDNSPPPETLLTAKSAAETPAMKTTGDKPAVLTEAAPVVNETGVVPASATTLASLTEPAPGRMAPSIGDLGNGPAFKLKEPLPIKLLVPTRDFVAEGSEHALRVTYDDLDLLKVLNMDPVPPNAAEYFPDWLKNLDGKRVVLRGWMYPPSRQDGIASFMFVRDNGLCCFGSKPKIYDKVAVKMRPGTTTHYIQGRPFDVIATLTIAPEIEGDDETLWWMYFLDDAVVVEK</sequence>
<dbReference type="OrthoDB" id="267771at2"/>
<accession>A0A1I3ENE6</accession>
<name>A0A1I3ENE6_9PLAN</name>
<evidence type="ECO:0008006" key="4">
    <source>
        <dbReference type="Google" id="ProtNLM"/>
    </source>
</evidence>
<dbReference type="Gene3D" id="2.40.50.870">
    <property type="entry name" value="Protein of unknown function (DUF3299)"/>
    <property type="match status" value="1"/>
</dbReference>
<keyword evidence="1" id="KW-0732">Signal</keyword>
<protein>
    <recommendedName>
        <fullName evidence="4">DUF3299 domain-containing protein</fullName>
    </recommendedName>
</protein>
<feature type="signal peptide" evidence="1">
    <location>
        <begin position="1"/>
        <end position="19"/>
    </location>
</feature>
<dbReference type="AlphaFoldDB" id="A0A1I3ENE6"/>
<evidence type="ECO:0000313" key="2">
    <source>
        <dbReference type="EMBL" id="SFI00472.1"/>
    </source>
</evidence>
<reference evidence="3" key="1">
    <citation type="submission" date="2016-10" db="EMBL/GenBank/DDBJ databases">
        <authorList>
            <person name="Varghese N."/>
            <person name="Submissions S."/>
        </authorList>
    </citation>
    <scope>NUCLEOTIDE SEQUENCE [LARGE SCALE GENOMIC DNA]</scope>
    <source>
        <strain evidence="3">DSM 26348</strain>
    </source>
</reference>
<keyword evidence="3" id="KW-1185">Reference proteome</keyword>